<dbReference type="PANTHER" id="PTHR13789">
    <property type="entry name" value="MONOOXYGENASE"/>
    <property type="match status" value="1"/>
</dbReference>
<keyword evidence="5" id="KW-0503">Monooxygenase</keyword>
<dbReference type="GO" id="GO:0004497">
    <property type="term" value="F:monooxygenase activity"/>
    <property type="evidence" value="ECO:0007669"/>
    <property type="project" value="UniProtKB-KW"/>
</dbReference>
<evidence type="ECO:0000256" key="1">
    <source>
        <dbReference type="ARBA" id="ARBA00007992"/>
    </source>
</evidence>
<evidence type="ECO:0000256" key="6">
    <source>
        <dbReference type="SAM" id="Phobius"/>
    </source>
</evidence>
<protein>
    <submittedName>
        <fullName evidence="8">828b7636-731f-4083-98cf-56a30a9e1da0</fullName>
    </submittedName>
</protein>
<proteinExistence type="inferred from homology"/>
<reference evidence="8 9" key="1">
    <citation type="submission" date="2018-04" db="EMBL/GenBank/DDBJ databases">
        <authorList>
            <person name="Huttner S."/>
            <person name="Dainat J."/>
        </authorList>
    </citation>
    <scope>NUCLEOTIDE SEQUENCE [LARGE SCALE GENOMIC DNA]</scope>
</reference>
<feature type="transmembrane region" description="Helical" evidence="6">
    <location>
        <begin position="16"/>
        <end position="34"/>
    </location>
</feature>
<evidence type="ECO:0000313" key="8">
    <source>
        <dbReference type="EMBL" id="SPQ18175.1"/>
    </source>
</evidence>
<dbReference type="SUPFAM" id="SSF54373">
    <property type="entry name" value="FAD-linked reductases, C-terminal domain"/>
    <property type="match status" value="1"/>
</dbReference>
<dbReference type="PANTHER" id="PTHR13789:SF261">
    <property type="entry name" value="HYDROXYLASE, PUTATIVE (AFU_ORTHOLOGUE AFUA_7G00590)-RELATED"/>
    <property type="match status" value="1"/>
</dbReference>
<dbReference type="Pfam" id="PF01494">
    <property type="entry name" value="FAD_binding_3"/>
    <property type="match status" value="1"/>
</dbReference>
<evidence type="ECO:0000256" key="4">
    <source>
        <dbReference type="ARBA" id="ARBA00023002"/>
    </source>
</evidence>
<evidence type="ECO:0000256" key="3">
    <source>
        <dbReference type="ARBA" id="ARBA00022827"/>
    </source>
</evidence>
<keyword evidence="6" id="KW-1133">Transmembrane helix</keyword>
<evidence type="ECO:0000259" key="7">
    <source>
        <dbReference type="Pfam" id="PF01494"/>
    </source>
</evidence>
<gene>
    <name evidence="8" type="ORF">TT172_LOCUS594</name>
</gene>
<dbReference type="Gene3D" id="3.50.50.60">
    <property type="entry name" value="FAD/NAD(P)-binding domain"/>
    <property type="match status" value="1"/>
</dbReference>
<dbReference type="InterPro" id="IPR002938">
    <property type="entry name" value="FAD-bd"/>
</dbReference>
<dbReference type="Proteomes" id="UP000289323">
    <property type="component" value="Unassembled WGS sequence"/>
</dbReference>
<dbReference type="EMBL" id="OUUZ01000001">
    <property type="protein sequence ID" value="SPQ18175.1"/>
    <property type="molecule type" value="Genomic_DNA"/>
</dbReference>
<evidence type="ECO:0000256" key="5">
    <source>
        <dbReference type="ARBA" id="ARBA00023033"/>
    </source>
</evidence>
<dbReference type="SUPFAM" id="SSF51905">
    <property type="entry name" value="FAD/NAD(P)-binding domain"/>
    <property type="match status" value="1"/>
</dbReference>
<keyword evidence="6" id="KW-0812">Transmembrane</keyword>
<comment type="similarity">
    <text evidence="1">Belongs to the paxM FAD-dependent monooxygenase family.</text>
</comment>
<dbReference type="AlphaFoldDB" id="A0A3S4C0F3"/>
<organism evidence="8 9">
    <name type="scientific">Thermothielavioides terrestris</name>
    <dbReference type="NCBI Taxonomy" id="2587410"/>
    <lineage>
        <taxon>Eukaryota</taxon>
        <taxon>Fungi</taxon>
        <taxon>Dikarya</taxon>
        <taxon>Ascomycota</taxon>
        <taxon>Pezizomycotina</taxon>
        <taxon>Sordariomycetes</taxon>
        <taxon>Sordariomycetidae</taxon>
        <taxon>Sordariales</taxon>
        <taxon>Chaetomiaceae</taxon>
        <taxon>Thermothielavioides</taxon>
    </lineage>
</organism>
<evidence type="ECO:0000256" key="2">
    <source>
        <dbReference type="ARBA" id="ARBA00022630"/>
    </source>
</evidence>
<dbReference type="InterPro" id="IPR036188">
    <property type="entry name" value="FAD/NAD-bd_sf"/>
</dbReference>
<feature type="domain" description="FAD-binding" evidence="7">
    <location>
        <begin position="17"/>
        <end position="368"/>
    </location>
</feature>
<dbReference type="PRINTS" id="PR00420">
    <property type="entry name" value="RNGMNOXGNASE"/>
</dbReference>
<keyword evidence="6" id="KW-0472">Membrane</keyword>
<accession>A0A3S4C0F3</accession>
<sequence>MSMAVEPPAAANPRPLTVVIVGAGIGGLTAAIGLRRNGHRILEKSERAGDSGAAFHLCPNANGILRRMGIYAETFGACLMSRFVERAQDGQVIKDADLTESNKRWPHPWQLVHRAQLYQELKRVALSQEEVGPPVELVTKCHVINVNPQLGTVTALDGTEYRADVIIGADGIYSAARKSIGDVHLFSSGKAAFRFVMPREAAELDPIAAPLVNRNDTFTMWFGHDRRVVMYPCNNNGWLNLVCIHPDVESHALPADEWHKEATLEQLLWVYRDFEPQLQALLKKAHTLPIQVWQLLDMEKLPTWVSGKMALLGDAAHPLLPHQAQGAAQAIEDAAALSVVLPPGIPPEEVHDRLKLYESIRYERAHTIQEYSRLAGQDWVDGKPVVDMREFEEYNFDHDEVANSKAALAAWEQERKLAPAGGISPGP</sequence>
<name>A0A3S4C0F3_9PEZI</name>
<evidence type="ECO:0000313" key="9">
    <source>
        <dbReference type="Proteomes" id="UP000289323"/>
    </source>
</evidence>
<dbReference type="GO" id="GO:0071949">
    <property type="term" value="F:FAD binding"/>
    <property type="evidence" value="ECO:0007669"/>
    <property type="project" value="InterPro"/>
</dbReference>
<keyword evidence="4" id="KW-0560">Oxidoreductase</keyword>
<keyword evidence="2" id="KW-0285">Flavoprotein</keyword>
<dbReference type="InterPro" id="IPR050493">
    <property type="entry name" value="FAD-dep_Monooxygenase_BioMet"/>
</dbReference>
<keyword evidence="3" id="KW-0274">FAD</keyword>